<keyword evidence="3" id="KW-1185">Reference proteome</keyword>
<dbReference type="RefSeq" id="WP_193865430.1">
    <property type="nucleotide sequence ID" value="NZ_JADEYR010000004.1"/>
</dbReference>
<protein>
    <submittedName>
        <fullName evidence="2">Uncharacterized protein</fullName>
    </submittedName>
</protein>
<accession>A0ABR9VZR4</accession>
<dbReference type="Proteomes" id="UP000644727">
    <property type="component" value="Unassembled WGS sequence"/>
</dbReference>
<evidence type="ECO:0000313" key="2">
    <source>
        <dbReference type="EMBL" id="MBE9403682.1"/>
    </source>
</evidence>
<keyword evidence="1" id="KW-0472">Membrane</keyword>
<comment type="caution">
    <text evidence="2">The sequence shown here is derived from an EMBL/GenBank/DDBJ whole genome shotgun (WGS) entry which is preliminary data.</text>
</comment>
<keyword evidence="1" id="KW-0812">Transmembrane</keyword>
<feature type="transmembrane region" description="Helical" evidence="1">
    <location>
        <begin position="52"/>
        <end position="73"/>
    </location>
</feature>
<evidence type="ECO:0000313" key="3">
    <source>
        <dbReference type="Proteomes" id="UP000644727"/>
    </source>
</evidence>
<organism evidence="2 3">
    <name type="scientific">Brachybacterium epidermidis</name>
    <dbReference type="NCBI Taxonomy" id="2781983"/>
    <lineage>
        <taxon>Bacteria</taxon>
        <taxon>Bacillati</taxon>
        <taxon>Actinomycetota</taxon>
        <taxon>Actinomycetes</taxon>
        <taxon>Micrococcales</taxon>
        <taxon>Dermabacteraceae</taxon>
        <taxon>Brachybacterium</taxon>
    </lineage>
</organism>
<name>A0ABR9VZR4_9MICO</name>
<proteinExistence type="predicted"/>
<feature type="transmembrane region" description="Helical" evidence="1">
    <location>
        <begin position="26"/>
        <end position="46"/>
    </location>
</feature>
<gene>
    <name evidence="2" type="ORF">IOE58_05600</name>
</gene>
<reference evidence="2 3" key="1">
    <citation type="submission" date="2020-10" db="EMBL/GenBank/DDBJ databases">
        <title>Draft genome and description of Brachybacterium epidermidis sp nov.</title>
        <authorList>
            <person name="Boxberger M."/>
            <person name="La Scola B."/>
        </authorList>
    </citation>
    <scope>NUCLEOTIDE SEQUENCE [LARGE SCALE GENOMIC DNA]</scope>
    <source>
        <strain evidence="2 3">Marseille-Q2903</strain>
    </source>
</reference>
<dbReference type="EMBL" id="JADEYR010000004">
    <property type="protein sequence ID" value="MBE9403682.1"/>
    <property type="molecule type" value="Genomic_DNA"/>
</dbReference>
<keyword evidence="1" id="KW-1133">Transmembrane helix</keyword>
<evidence type="ECO:0000256" key="1">
    <source>
        <dbReference type="SAM" id="Phobius"/>
    </source>
</evidence>
<sequence>MTTTTDHHRGTAAPHRFPRKPAVGRPVLFAVMLSVAALLLLAVLIAGPSLPIPLMIAAAVGALGLVVLSWTVAGPRL</sequence>